<feature type="transmembrane region" description="Helical" evidence="6">
    <location>
        <begin position="312"/>
        <end position="339"/>
    </location>
</feature>
<evidence type="ECO:0000256" key="1">
    <source>
        <dbReference type="ARBA" id="ARBA00004141"/>
    </source>
</evidence>
<dbReference type="InterPro" id="IPR002549">
    <property type="entry name" value="AI-2E-like"/>
</dbReference>
<evidence type="ECO:0000256" key="5">
    <source>
        <dbReference type="ARBA" id="ARBA00023136"/>
    </source>
</evidence>
<dbReference type="EMBL" id="LSBA01000036">
    <property type="protein sequence ID" value="KXZ15230.1"/>
    <property type="molecule type" value="Genomic_DNA"/>
</dbReference>
<dbReference type="PANTHER" id="PTHR21716:SF15">
    <property type="entry name" value="TRANSPORT PROTEIN YRRI-RELATED"/>
    <property type="match status" value="1"/>
</dbReference>
<feature type="transmembrane region" description="Helical" evidence="6">
    <location>
        <begin position="161"/>
        <end position="179"/>
    </location>
</feature>
<dbReference type="Pfam" id="PF01594">
    <property type="entry name" value="AI-2E_transport"/>
    <property type="match status" value="1"/>
</dbReference>
<dbReference type="STRING" id="1793963.AXI58_02925"/>
<dbReference type="Proteomes" id="UP000075430">
    <property type="component" value="Unassembled WGS sequence"/>
</dbReference>
<comment type="similarity">
    <text evidence="2">Belongs to the autoinducer-2 exporter (AI-2E) (TC 2.A.86) family.</text>
</comment>
<feature type="transmembrane region" description="Helical" evidence="6">
    <location>
        <begin position="38"/>
        <end position="59"/>
    </location>
</feature>
<evidence type="ECO:0000256" key="2">
    <source>
        <dbReference type="ARBA" id="ARBA00009773"/>
    </source>
</evidence>
<comment type="subcellular location">
    <subcellularLocation>
        <location evidence="1">Membrane</location>
        <topology evidence="1">Multi-pass membrane protein</topology>
    </subcellularLocation>
</comment>
<evidence type="ECO:0000313" key="8">
    <source>
        <dbReference type="Proteomes" id="UP000075430"/>
    </source>
</evidence>
<dbReference type="AlphaFoldDB" id="A0A150F3N5"/>
<dbReference type="GO" id="GO:0055085">
    <property type="term" value="P:transmembrane transport"/>
    <property type="evidence" value="ECO:0007669"/>
    <property type="project" value="TreeGrafter"/>
</dbReference>
<organism evidence="7 8">
    <name type="scientific">Bacillus nakamurai</name>
    <dbReference type="NCBI Taxonomy" id="1793963"/>
    <lineage>
        <taxon>Bacteria</taxon>
        <taxon>Bacillati</taxon>
        <taxon>Bacillota</taxon>
        <taxon>Bacilli</taxon>
        <taxon>Bacillales</taxon>
        <taxon>Bacillaceae</taxon>
        <taxon>Bacillus</taxon>
    </lineage>
</organism>
<evidence type="ECO:0000256" key="3">
    <source>
        <dbReference type="ARBA" id="ARBA00022692"/>
    </source>
</evidence>
<feature type="transmembrane region" description="Helical" evidence="6">
    <location>
        <begin position="269"/>
        <end position="292"/>
    </location>
</feature>
<feature type="transmembrane region" description="Helical" evidence="6">
    <location>
        <begin position="243"/>
        <end position="262"/>
    </location>
</feature>
<proteinExistence type="inferred from homology"/>
<dbReference type="PANTHER" id="PTHR21716">
    <property type="entry name" value="TRANSMEMBRANE PROTEIN"/>
    <property type="match status" value="1"/>
</dbReference>
<keyword evidence="8" id="KW-1185">Reference proteome</keyword>
<evidence type="ECO:0000256" key="6">
    <source>
        <dbReference type="SAM" id="Phobius"/>
    </source>
</evidence>
<keyword evidence="4 6" id="KW-1133">Transmembrane helix</keyword>
<reference evidence="8" key="1">
    <citation type="submission" date="2016-02" db="EMBL/GenBank/DDBJ databases">
        <authorList>
            <person name="Dunlap C."/>
        </authorList>
    </citation>
    <scope>NUCLEOTIDE SEQUENCE [LARGE SCALE GENOMIC DNA]</scope>
    <source>
        <strain evidence="8">NRRL B-41092</strain>
    </source>
</reference>
<keyword evidence="5 6" id="KW-0472">Membrane</keyword>
<accession>A0A150F3N5</accession>
<evidence type="ECO:0000313" key="7">
    <source>
        <dbReference type="EMBL" id="KXZ15230.1"/>
    </source>
</evidence>
<dbReference type="OrthoDB" id="9793390at2"/>
<name>A0A150F3N5_9BACI</name>
<dbReference type="GO" id="GO:0016020">
    <property type="term" value="C:membrane"/>
    <property type="evidence" value="ECO:0007669"/>
    <property type="project" value="UniProtKB-SubCell"/>
</dbReference>
<gene>
    <name evidence="7" type="ORF">AXI58_02925</name>
</gene>
<feature type="transmembrane region" description="Helical" evidence="6">
    <location>
        <begin position="9"/>
        <end position="32"/>
    </location>
</feature>
<feature type="transmembrane region" description="Helical" evidence="6">
    <location>
        <begin position="71"/>
        <end position="90"/>
    </location>
</feature>
<protein>
    <recommendedName>
        <fullName evidence="9">AI-2E family transporter</fullName>
    </recommendedName>
</protein>
<sequence length="353" mass="39756">MLQKPLQLLMWVAICLLVLLTVYVFCMLDMLWSPLWLVIKSLFIPIFIAVFIAYLLLPITEWLHGKGMPRTLSLLLIYFLFFGGIGWSVYKGVPVLIEQLTDLSASIPDLAENYNSMLRHLHNHTDHWPDGMHHRMDKMIQQTENFLAGTIESTIRSIRFVLDYILIAATIPFLVFYMVKDIDLMKKTVWYLTPKSWRKRGSEFLRDVDDSLGDYIRGQLLVCFLLGLLAGGSFWLFGLPYPLILGLIIGITNVIPYFGPFIGAVPALLLSLALSVKAVIVVIVTIFILQFIEGNILSPLIVGRSLKMHPVVIMLALLAGGELAGIPGMILAVPATAVLKVMAIHFLRIRTEH</sequence>
<keyword evidence="3 6" id="KW-0812">Transmembrane</keyword>
<feature type="transmembrane region" description="Helical" evidence="6">
    <location>
        <begin position="220"/>
        <end position="237"/>
    </location>
</feature>
<evidence type="ECO:0000256" key="4">
    <source>
        <dbReference type="ARBA" id="ARBA00022989"/>
    </source>
</evidence>
<evidence type="ECO:0008006" key="9">
    <source>
        <dbReference type="Google" id="ProtNLM"/>
    </source>
</evidence>
<comment type="caution">
    <text evidence="7">The sequence shown here is derived from an EMBL/GenBank/DDBJ whole genome shotgun (WGS) entry which is preliminary data.</text>
</comment>
<dbReference type="RefSeq" id="WP_061522891.1">
    <property type="nucleotide sequence ID" value="NZ_JAJJBV010000010.1"/>
</dbReference>